<evidence type="ECO:0000256" key="1">
    <source>
        <dbReference type="ARBA" id="ARBA00004370"/>
    </source>
</evidence>
<protein>
    <recommendedName>
        <fullName evidence="6">Type II and III secretion system protein</fullName>
    </recommendedName>
</protein>
<dbReference type="PANTHER" id="PTHR30332:SF24">
    <property type="entry name" value="SECRETIN GSPD-RELATED"/>
    <property type="match status" value="1"/>
</dbReference>
<evidence type="ECO:0000313" key="5">
    <source>
        <dbReference type="Proteomes" id="UP000326687"/>
    </source>
</evidence>
<dbReference type="InterPro" id="IPR050810">
    <property type="entry name" value="Bact_Secretion_Sys_Channel"/>
</dbReference>
<keyword evidence="2" id="KW-0732">Signal</keyword>
<dbReference type="RefSeq" id="WP_150893898.1">
    <property type="nucleotide sequence ID" value="NZ_VXDD01000001.1"/>
</dbReference>
<accession>A0A5N3SB46</accession>
<dbReference type="PROSITE" id="PS51257">
    <property type="entry name" value="PROKAR_LIPOPROTEIN"/>
    <property type="match status" value="1"/>
</dbReference>
<comment type="subcellular location">
    <subcellularLocation>
        <location evidence="1">Membrane</location>
    </subcellularLocation>
</comment>
<keyword evidence="3" id="KW-0472">Membrane</keyword>
<dbReference type="Proteomes" id="UP000326687">
    <property type="component" value="Unassembled WGS sequence"/>
</dbReference>
<dbReference type="PANTHER" id="PTHR30332">
    <property type="entry name" value="PROBABLE GENERAL SECRETION PATHWAY PROTEIN D"/>
    <property type="match status" value="1"/>
</dbReference>
<name>A0A5N3SB46_9VIBR</name>
<reference evidence="4 5" key="1">
    <citation type="submission" date="2019-09" db="EMBL/GenBank/DDBJ databases">
        <title>Vibrio Fortis S7-72.</title>
        <authorList>
            <person name="Das S.K."/>
        </authorList>
    </citation>
    <scope>NUCLEOTIDE SEQUENCE [LARGE SCALE GENOMIC DNA]</scope>
    <source>
        <strain evidence="4 5">S7-72</strain>
    </source>
</reference>
<organism evidence="4 5">
    <name type="scientific">Vibrio fortis</name>
    <dbReference type="NCBI Taxonomy" id="212667"/>
    <lineage>
        <taxon>Bacteria</taxon>
        <taxon>Pseudomonadati</taxon>
        <taxon>Pseudomonadota</taxon>
        <taxon>Gammaproteobacteria</taxon>
        <taxon>Vibrionales</taxon>
        <taxon>Vibrionaceae</taxon>
        <taxon>Vibrio</taxon>
    </lineage>
</organism>
<gene>
    <name evidence="4" type="ORF">F2Z80_03945</name>
</gene>
<sequence length="506" mass="55691">MNKFVAVILPLLVLGCSTTEYVKLPQNSETQQRIETELDKSKERKTNYLEVVDHSMLFEPGDEFQINSFYKDEDISFSFTDKATVQMILAEMNALLPYQGNYINNCLTEESSSTGNSSNSSTALPVALGNLPIGGAPHEAAQPEDLGDDYKKFIYDGKLSGLFKSLENIYDVSVKFYDDQYVVSRCSMENIPLAGLLSSMEASLQTASNSEGGNASFSGSMDLSYDLKASLMEEVEMLLSDEGTVRANNTTGSLLVVERPSYLRQVRRLVDDYNLVLEKQILLLVTVLRYGDKDVNKLGLDWDSVITGGSTSIIPSSSFSENIAGLKLDFAKDGSSTTDLILRSYFSNTHSLLSTKADLLTQNGVPTPLSIAKEQTYISSITTEYDKDSNKETREVGTDVINEGFNMMFKALAVDDKISVTTHITQNELVGKVEDQGITLPTVFNRQFLQSFRVNSGDVILLAGYEENNARTSDSSAAPGTILFGGSNIRDLDRSKIVILIEPRVI</sequence>
<dbReference type="EMBL" id="VXDD01000001">
    <property type="protein sequence ID" value="KAB0303161.1"/>
    <property type="molecule type" value="Genomic_DNA"/>
</dbReference>
<comment type="caution">
    <text evidence="4">The sequence shown here is derived from an EMBL/GenBank/DDBJ whole genome shotgun (WGS) entry which is preliminary data.</text>
</comment>
<evidence type="ECO:0000256" key="3">
    <source>
        <dbReference type="ARBA" id="ARBA00023136"/>
    </source>
</evidence>
<evidence type="ECO:0000313" key="4">
    <source>
        <dbReference type="EMBL" id="KAB0303161.1"/>
    </source>
</evidence>
<dbReference type="GO" id="GO:0015627">
    <property type="term" value="C:type II protein secretion system complex"/>
    <property type="evidence" value="ECO:0007669"/>
    <property type="project" value="TreeGrafter"/>
</dbReference>
<dbReference type="GO" id="GO:0016020">
    <property type="term" value="C:membrane"/>
    <property type="evidence" value="ECO:0007669"/>
    <property type="project" value="UniProtKB-SubCell"/>
</dbReference>
<evidence type="ECO:0008006" key="6">
    <source>
        <dbReference type="Google" id="ProtNLM"/>
    </source>
</evidence>
<dbReference type="GO" id="GO:0009306">
    <property type="term" value="P:protein secretion"/>
    <property type="evidence" value="ECO:0007669"/>
    <property type="project" value="TreeGrafter"/>
</dbReference>
<evidence type="ECO:0000256" key="2">
    <source>
        <dbReference type="ARBA" id="ARBA00022729"/>
    </source>
</evidence>
<dbReference type="AlphaFoldDB" id="A0A5N3SB46"/>
<proteinExistence type="predicted"/>